<organism evidence="6 7">
    <name type="scientific">Gracilibacillus salitolerans</name>
    <dbReference type="NCBI Taxonomy" id="2663022"/>
    <lineage>
        <taxon>Bacteria</taxon>
        <taxon>Bacillati</taxon>
        <taxon>Bacillota</taxon>
        <taxon>Bacilli</taxon>
        <taxon>Bacillales</taxon>
        <taxon>Bacillaceae</taxon>
        <taxon>Gracilibacillus</taxon>
    </lineage>
</organism>
<evidence type="ECO:0000259" key="4">
    <source>
        <dbReference type="SMART" id="SM00342"/>
    </source>
</evidence>
<feature type="domain" description="Response regulatory" evidence="5">
    <location>
        <begin position="2"/>
        <end position="116"/>
    </location>
</feature>
<name>A0A5Q2TPR8_9BACI</name>
<dbReference type="SUPFAM" id="SSF46689">
    <property type="entry name" value="Homeodomain-like"/>
    <property type="match status" value="2"/>
</dbReference>
<dbReference type="InterPro" id="IPR018060">
    <property type="entry name" value="HTH_AraC"/>
</dbReference>
<dbReference type="Pfam" id="PF00072">
    <property type="entry name" value="Response_reg"/>
    <property type="match status" value="1"/>
</dbReference>
<dbReference type="InterPro" id="IPR011006">
    <property type="entry name" value="CheY-like_superfamily"/>
</dbReference>
<evidence type="ECO:0000313" key="6">
    <source>
        <dbReference type="EMBL" id="QGH36122.1"/>
    </source>
</evidence>
<dbReference type="EMBL" id="CP045915">
    <property type="protein sequence ID" value="QGH36122.1"/>
    <property type="molecule type" value="Genomic_DNA"/>
</dbReference>
<dbReference type="Pfam" id="PF12833">
    <property type="entry name" value="HTH_18"/>
    <property type="match status" value="1"/>
</dbReference>
<dbReference type="SMART" id="SM00448">
    <property type="entry name" value="REC"/>
    <property type="match status" value="1"/>
</dbReference>
<keyword evidence="1" id="KW-0805">Transcription regulation</keyword>
<keyword evidence="2" id="KW-0238">DNA-binding</keyword>
<dbReference type="KEGG" id="grc:GI584_19635"/>
<sequence>MYKAIIVDDEIIVRNAIKTMIPWSKSGVELVGTASNGIKALELVKQKNLDIIITDIKMPMMDGIEMIHHLKEQEFNGEIVVLSNYDDLELVKKALKSGVFDYVLKLTVQTKDFDRLFSDIIQKLYQKNKKVKSLSNNSISNFEQRREEIISNLYVSPHHYDQLIKELNNLEERKYNQSIFSLIIRPLGLDGKNLKDILENVSSEIFIGSNWRVIVEPEPCIFFVTVSFNRILDSDDPVKFSERISNLLYMYYDVTALIIYSQVFTHLNALRQIVEKGKNKVELTFYQFQKTRCMSGSEEIVEETKKVNCLVESFFDGHWKERLVEDENYLNQWFRSLIELAKEERLVPIHLKKLIIRIIWHVERKLNVVDWFADKNEAHQNNLLEEQDILDSRNEEELIQLLLEFNKKLNGYLVIERSGIERKEVVLAMNFIKENLSAKLTISEIANYVNLSEAYLSKVFKTETGKSIISYVNTLRMQKAYHLLQQGHYLVKEVAWEVGIDDPFYFNRLFKKEFGISPKQIKMEKDKSTS</sequence>
<feature type="domain" description="HTH araC/xylS-type" evidence="4">
    <location>
        <begin position="439"/>
        <end position="522"/>
    </location>
</feature>
<keyword evidence="3" id="KW-0804">Transcription</keyword>
<accession>A0A5Q2TPR8</accession>
<dbReference type="SUPFAM" id="SSF52172">
    <property type="entry name" value="CheY-like"/>
    <property type="match status" value="1"/>
</dbReference>
<dbReference type="InterPro" id="IPR009057">
    <property type="entry name" value="Homeodomain-like_sf"/>
</dbReference>
<proteinExistence type="predicted"/>
<dbReference type="Gene3D" id="3.40.50.2300">
    <property type="match status" value="1"/>
</dbReference>
<evidence type="ECO:0000259" key="5">
    <source>
        <dbReference type="SMART" id="SM00448"/>
    </source>
</evidence>
<evidence type="ECO:0000256" key="3">
    <source>
        <dbReference type="ARBA" id="ARBA00023163"/>
    </source>
</evidence>
<dbReference type="Gene3D" id="1.10.10.60">
    <property type="entry name" value="Homeodomain-like"/>
    <property type="match status" value="2"/>
</dbReference>
<evidence type="ECO:0000313" key="7">
    <source>
        <dbReference type="Proteomes" id="UP000339690"/>
    </source>
</evidence>
<keyword evidence="7" id="KW-1185">Reference proteome</keyword>
<dbReference type="CDD" id="cd17536">
    <property type="entry name" value="REC_YesN-like"/>
    <property type="match status" value="1"/>
</dbReference>
<dbReference type="RefSeq" id="WP_153792302.1">
    <property type="nucleotide sequence ID" value="NZ_CP045915.1"/>
</dbReference>
<dbReference type="PANTHER" id="PTHR43280:SF2">
    <property type="entry name" value="HTH-TYPE TRANSCRIPTIONAL REGULATOR EXSA"/>
    <property type="match status" value="1"/>
</dbReference>
<dbReference type="SMART" id="SM00342">
    <property type="entry name" value="HTH_ARAC"/>
    <property type="match status" value="1"/>
</dbReference>
<dbReference type="GO" id="GO:0043565">
    <property type="term" value="F:sequence-specific DNA binding"/>
    <property type="evidence" value="ECO:0007669"/>
    <property type="project" value="InterPro"/>
</dbReference>
<dbReference type="AlphaFoldDB" id="A0A5Q2TPR8"/>
<evidence type="ECO:0000256" key="2">
    <source>
        <dbReference type="ARBA" id="ARBA00023125"/>
    </source>
</evidence>
<dbReference type="InterPro" id="IPR001789">
    <property type="entry name" value="Sig_transdc_resp-reg_receiver"/>
</dbReference>
<dbReference type="GO" id="GO:0000160">
    <property type="term" value="P:phosphorelay signal transduction system"/>
    <property type="evidence" value="ECO:0007669"/>
    <property type="project" value="InterPro"/>
</dbReference>
<evidence type="ECO:0000256" key="1">
    <source>
        <dbReference type="ARBA" id="ARBA00023015"/>
    </source>
</evidence>
<reference evidence="6 7" key="1">
    <citation type="submission" date="2019-11" db="EMBL/GenBank/DDBJ databases">
        <title>Gracilibacillus salitolerans sp. nov., a moderate halophile isolated from a saline soil in northwest China.</title>
        <authorList>
            <person name="Gan L."/>
        </authorList>
    </citation>
    <scope>NUCLEOTIDE SEQUENCE [LARGE SCALE GENOMIC DNA]</scope>
    <source>
        <strain evidence="6 7">SCU50</strain>
    </source>
</reference>
<dbReference type="PANTHER" id="PTHR43280">
    <property type="entry name" value="ARAC-FAMILY TRANSCRIPTIONAL REGULATOR"/>
    <property type="match status" value="1"/>
</dbReference>
<dbReference type="GO" id="GO:0003700">
    <property type="term" value="F:DNA-binding transcription factor activity"/>
    <property type="evidence" value="ECO:0007669"/>
    <property type="project" value="InterPro"/>
</dbReference>
<protein>
    <submittedName>
        <fullName evidence="6">Response regulator</fullName>
    </submittedName>
</protein>
<dbReference type="Proteomes" id="UP000339690">
    <property type="component" value="Chromosome"/>
</dbReference>
<gene>
    <name evidence="6" type="ORF">GI584_19635</name>
</gene>